<evidence type="ECO:0000313" key="2">
    <source>
        <dbReference type="Proteomes" id="UP000268093"/>
    </source>
</evidence>
<proteinExistence type="predicted"/>
<sequence>MMERNQPSDEFVSFAEYKNLLLDSIPSSSTNAANMKFLPTLAILALPFIVQATPVRRDVTVAKVTTSLKTNCGGGTNYNTDFYFPSTTPTGLVWLQHGFARSSSNVKDLATKYAANGGFLVMAPSMGSIGACSVNTADPFISIAGLFGDYVSGTGAIVTAINSAATKAGVSLPTLPANFLFSGHSAGGAGVTAAAGKVATNPNFRGLVLLDPVDTLTSVMVPALANLTSTKIQMVSSPPVLCNSLQSGTKAVLKHHAGFVGVQLKSGCHCDPEGSSTDLLCNLGCGFSKPKNVAALQTLAVGWAKDHFAGTTTADFYPGGTYYQSLLNANTILTLSS</sequence>
<dbReference type="InterPro" id="IPR029058">
    <property type="entry name" value="AB_hydrolase_fold"/>
</dbReference>
<dbReference type="Proteomes" id="UP000268093">
    <property type="component" value="Unassembled WGS sequence"/>
</dbReference>
<evidence type="ECO:0008006" key="3">
    <source>
        <dbReference type="Google" id="ProtNLM"/>
    </source>
</evidence>
<reference evidence="1 2" key="1">
    <citation type="journal article" date="2018" name="New Phytol.">
        <title>Phylogenomics of Endogonaceae and evolution of mycorrhizas within Mucoromycota.</title>
        <authorList>
            <person name="Chang Y."/>
            <person name="Desiro A."/>
            <person name="Na H."/>
            <person name="Sandor L."/>
            <person name="Lipzen A."/>
            <person name="Clum A."/>
            <person name="Barry K."/>
            <person name="Grigoriev I.V."/>
            <person name="Martin F.M."/>
            <person name="Stajich J.E."/>
            <person name="Smith M.E."/>
            <person name="Bonito G."/>
            <person name="Spatafora J.W."/>
        </authorList>
    </citation>
    <scope>NUCLEOTIDE SEQUENCE [LARGE SCALE GENOMIC DNA]</scope>
    <source>
        <strain evidence="1 2">GMNB39</strain>
    </source>
</reference>
<name>A0A433DEK1_9FUNG</name>
<dbReference type="SUPFAM" id="SSF53474">
    <property type="entry name" value="alpha/beta-Hydrolases"/>
    <property type="match status" value="1"/>
</dbReference>
<dbReference type="EMBL" id="RBNI01002459">
    <property type="protein sequence ID" value="RUP49258.1"/>
    <property type="molecule type" value="Genomic_DNA"/>
</dbReference>
<comment type="caution">
    <text evidence="1">The sequence shown here is derived from an EMBL/GenBank/DDBJ whole genome shotgun (WGS) entry which is preliminary data.</text>
</comment>
<evidence type="ECO:0000313" key="1">
    <source>
        <dbReference type="EMBL" id="RUP49258.1"/>
    </source>
</evidence>
<dbReference type="AlphaFoldDB" id="A0A433DEK1"/>
<dbReference type="Gene3D" id="3.40.50.1820">
    <property type="entry name" value="alpha/beta hydrolase"/>
    <property type="match status" value="1"/>
</dbReference>
<protein>
    <recommendedName>
        <fullName evidence="3">Alpha/Beta hydrolase protein</fullName>
    </recommendedName>
</protein>
<gene>
    <name evidence="1" type="ORF">BC936DRAFT_142928</name>
</gene>
<accession>A0A433DEK1</accession>
<organism evidence="1 2">
    <name type="scientific">Jimgerdemannia flammicorona</name>
    <dbReference type="NCBI Taxonomy" id="994334"/>
    <lineage>
        <taxon>Eukaryota</taxon>
        <taxon>Fungi</taxon>
        <taxon>Fungi incertae sedis</taxon>
        <taxon>Mucoromycota</taxon>
        <taxon>Mucoromycotina</taxon>
        <taxon>Endogonomycetes</taxon>
        <taxon>Endogonales</taxon>
        <taxon>Endogonaceae</taxon>
        <taxon>Jimgerdemannia</taxon>
    </lineage>
</organism>
<keyword evidence="2" id="KW-1185">Reference proteome</keyword>
<dbReference type="OrthoDB" id="10562034at2759"/>